<feature type="compositionally biased region" description="Basic residues" evidence="1">
    <location>
        <begin position="866"/>
        <end position="881"/>
    </location>
</feature>
<dbReference type="Pfam" id="PF12937">
    <property type="entry name" value="F-box-like"/>
    <property type="match status" value="1"/>
</dbReference>
<feature type="region of interest" description="Disordered" evidence="1">
    <location>
        <begin position="179"/>
        <end position="449"/>
    </location>
</feature>
<feature type="compositionally biased region" description="Polar residues" evidence="1">
    <location>
        <begin position="245"/>
        <end position="257"/>
    </location>
</feature>
<dbReference type="CDD" id="cd00122">
    <property type="entry name" value="MBD"/>
    <property type="match status" value="1"/>
</dbReference>
<name>A0AAN9GCK8_9CAEN</name>
<dbReference type="InterPro" id="IPR001810">
    <property type="entry name" value="F-box_dom"/>
</dbReference>
<proteinExistence type="predicted"/>
<feature type="region of interest" description="Disordered" evidence="1">
    <location>
        <begin position="466"/>
        <end position="667"/>
    </location>
</feature>
<feature type="compositionally biased region" description="Basic residues" evidence="1">
    <location>
        <begin position="964"/>
        <end position="980"/>
    </location>
</feature>
<dbReference type="SUPFAM" id="SSF54171">
    <property type="entry name" value="DNA-binding domain"/>
    <property type="match status" value="1"/>
</dbReference>
<dbReference type="SUPFAM" id="SSF52058">
    <property type="entry name" value="L domain-like"/>
    <property type="match status" value="1"/>
</dbReference>
<evidence type="ECO:0000259" key="2">
    <source>
        <dbReference type="PROSITE" id="PS50982"/>
    </source>
</evidence>
<dbReference type="Gene3D" id="3.80.10.10">
    <property type="entry name" value="Ribonuclease Inhibitor"/>
    <property type="match status" value="1"/>
</dbReference>
<dbReference type="SMART" id="SM00391">
    <property type="entry name" value="MBD"/>
    <property type="match status" value="1"/>
</dbReference>
<feature type="compositionally biased region" description="Basic and acidic residues" evidence="1">
    <location>
        <begin position="383"/>
        <end position="400"/>
    </location>
</feature>
<feature type="compositionally biased region" description="Polar residues" evidence="1">
    <location>
        <begin position="321"/>
        <end position="332"/>
    </location>
</feature>
<dbReference type="PROSITE" id="PS50982">
    <property type="entry name" value="MBD"/>
    <property type="match status" value="1"/>
</dbReference>
<dbReference type="Pfam" id="PF01429">
    <property type="entry name" value="MBD"/>
    <property type="match status" value="1"/>
</dbReference>
<sequence length="1790" mass="195052">MDHIYAVINPSPKAEVVAKPPAGSSLLHDHSFARPASETETPQVPENARSARRSSRRSSGPDEDQHTSAKSLAKKQTTRAKSLTKAPPSQDNPSTAEQTSSAKSEKKGGRRSRRSLQQSTSLAVAEEAEEEDDDGEFIPVATMASAPNSPAGMRSLLAEHLLSARSIVQGERLVSQMDFDASNEEIATTQDENDSPGLASKEESGNGSCGMGSSSTQQHQEGLEEDGVISGLSEEGTEERGQFDKAQSQESPNNSITLPKMVSLLTGKSCPPLKKQKNANLSDQREDTKVDGAHVIPTSSNSDAGNGNPLGEKSDAGGKDTSLTAVAETSDQSRSRLNRNSKKRSERSSVSDSVPSTSESKKTELMETEENISVKNNSSDVTSAKDVDMVEGETQHRGDVEDSELAEPEKTKTSDRKQGSVASPAKWVSVDSSLSSVAAPGANSPHSFIGCSISESVKLRQLALLAAKDQNGVHETKDARLAGRKRSVGKARLDSTSSQSDVSQDVTVSPQTPSKSSLREVLTESTPAKSSLERMLTQVTPSETSSEEMPTKSTPSKLSSEEMPTKSTPNKTPSEEMPTKSTPSKLSSEEMPTKSTPNKTPSEEMPTKSTPSKFPSEEMLTKSTPNKSSSEEVSTKSTPTPGTPATPERKEIQSEPPAKKAKVFKTDPSDLPFDVGPYLLPLEEHGWKRELVFRGVFDELSKRKNPPADVYYFTPEGKKLRSRVMIGDYLKEHSTPGITMDNFTFYKKPISEEPFEMVRQAGKNSGRKPDKNSPKTFTPSPSPAQMPKINKVRIKIGAGLARRITIVPQPSTSGTLAGKSSRTVYKTYDTTSKSSFFHPDDLSDMEAQMDEDDEEYDPYDEDQKPKWNKTRSVFGKHRGRRQHEDREILIQSMPEPDIIIDRAEESPHFDEADLQEEEGDSFEESPGKPPRMMLLPGDIKEEQLSDEEGGEKDREDGSDIGTVHIHRSPPVKPIRYKSTARKSTTPRFVPKKTDYTYSNNKSKELALSDGQLCSNNCPGLDGVPPTLQCCVCMCLFHHQCVNVDPNKEIPWTLPTFKCLRCKSTPSTQRIDLPQSRSSSSPNTSTFILTSVSCVPTSISQSQGTRVLYVRTPLTSGQTSYATTSATMAPFRPPLLAVRQAPPATGPRMDSIQMLRNLAPTPITPPQLVRGIAAPLTLLSGKRLLPPLRPPRLTAAPGVAMSSVSHIPTTMSMTNSSSSLGLTQVSQAQPQPQIMTLPASLLSQLNLSQPLAVKLNNTQVVVPPSCIINSPDGLKSPFSSMKVLLPPSTFPIPSDSNAKVSVTVSNNANNNTTASPVNSGTISAGKDGHQSTRPSSASSQDTISSRGSESSERVQTYKQRSRKSHVGIDFTQCRMHRLFGGFDCMLEIFRYLSVPDLLRAGLVCRTWHQISCQKQLWQRVDLKGLHITHWDKATECLRSCGTQILCLQNIHHNGSPKSNGDWMLSWGQLLNYLDILSGLRSVEFGLVPALVLHMVAEKLPDLEVLRAEHISDFCNEEKWTAKSKLDIGKLAGLRKLLELRLRGVSGLTLPPFTFSGTLSQLANLSRLHTLSLTSLCALRDSDYTFLSEMKQLEVLELGDCLYWTSETYKLLAELQNLRHLKLVCGGDIPDIGVGDAIAKLTMLERLELILFEIPASMESSLSRLPNLDTLVIWPHSNHGLMPALVNSHALTAVVGLTQLKSLTWGVVMHQNDADEASPDFSPLTTSSDTPNTIPLLKPGTTLDPDVEQDSSVEMNVSVTAFTEKLCTALPSSTIIKVFNTQVVGTEPSCLL</sequence>
<feature type="compositionally biased region" description="Basic and acidic residues" evidence="1">
    <location>
        <begin position="407"/>
        <end position="418"/>
    </location>
</feature>
<feature type="region of interest" description="Disordered" evidence="1">
    <location>
        <begin position="1306"/>
        <end position="1359"/>
    </location>
</feature>
<dbReference type="InterPro" id="IPR052283">
    <property type="entry name" value="GenomicStab_NeuMorph_Reg"/>
</dbReference>
<dbReference type="Gene3D" id="1.20.1280.50">
    <property type="match status" value="1"/>
</dbReference>
<feature type="compositionally biased region" description="Polar residues" evidence="1">
    <location>
        <begin position="371"/>
        <end position="382"/>
    </location>
</feature>
<dbReference type="Gene3D" id="3.30.890.10">
    <property type="entry name" value="Methyl-cpg-binding Protein 2, Chain A"/>
    <property type="match status" value="1"/>
</dbReference>
<dbReference type="PANTHER" id="PTHR15739">
    <property type="entry name" value="ZINC FINGER PROTEIN"/>
    <property type="match status" value="1"/>
</dbReference>
<feature type="compositionally biased region" description="Polar residues" evidence="1">
    <location>
        <begin position="87"/>
        <end position="99"/>
    </location>
</feature>
<comment type="caution">
    <text evidence="3">The sequence shown here is derived from an EMBL/GenBank/DDBJ whole genome shotgun (WGS) entry which is preliminary data.</text>
</comment>
<organism evidence="3 4">
    <name type="scientific">Littorina saxatilis</name>
    <dbReference type="NCBI Taxonomy" id="31220"/>
    <lineage>
        <taxon>Eukaryota</taxon>
        <taxon>Metazoa</taxon>
        <taxon>Spiralia</taxon>
        <taxon>Lophotrochozoa</taxon>
        <taxon>Mollusca</taxon>
        <taxon>Gastropoda</taxon>
        <taxon>Caenogastropoda</taxon>
        <taxon>Littorinimorpha</taxon>
        <taxon>Littorinoidea</taxon>
        <taxon>Littorinidae</taxon>
        <taxon>Littorina</taxon>
    </lineage>
</organism>
<dbReference type="EMBL" id="JBAMIC010000008">
    <property type="protein sequence ID" value="KAK7104058.1"/>
    <property type="molecule type" value="Genomic_DNA"/>
</dbReference>
<feature type="compositionally biased region" description="Basic and acidic residues" evidence="1">
    <location>
        <begin position="283"/>
        <end position="292"/>
    </location>
</feature>
<feature type="compositionally biased region" description="Polar residues" evidence="1">
    <location>
        <begin position="1330"/>
        <end position="1357"/>
    </location>
</feature>
<feature type="compositionally biased region" description="Low complexity" evidence="1">
    <location>
        <begin position="494"/>
        <end position="509"/>
    </location>
</feature>
<feature type="region of interest" description="Disordered" evidence="1">
    <location>
        <begin position="760"/>
        <end position="786"/>
    </location>
</feature>
<feature type="domain" description="MBD" evidence="2">
    <location>
        <begin position="673"/>
        <end position="750"/>
    </location>
</feature>
<dbReference type="GO" id="GO:0003677">
    <property type="term" value="F:DNA binding"/>
    <property type="evidence" value="ECO:0007669"/>
    <property type="project" value="InterPro"/>
</dbReference>
<dbReference type="PANTHER" id="PTHR15739:SF5">
    <property type="entry name" value="LD23158P"/>
    <property type="match status" value="1"/>
</dbReference>
<accession>A0AAN9GCK8</accession>
<dbReference type="Proteomes" id="UP001374579">
    <property type="component" value="Unassembled WGS sequence"/>
</dbReference>
<feature type="region of interest" description="Disordered" evidence="1">
    <location>
        <begin position="1"/>
        <end position="151"/>
    </location>
</feature>
<dbReference type="InterPro" id="IPR016177">
    <property type="entry name" value="DNA-bd_dom_sf"/>
</dbReference>
<feature type="compositionally biased region" description="Low complexity" evidence="1">
    <location>
        <begin position="115"/>
        <end position="125"/>
    </location>
</feature>
<feature type="compositionally biased region" description="Low complexity" evidence="1">
    <location>
        <begin position="428"/>
        <end position="437"/>
    </location>
</feature>
<feature type="compositionally biased region" description="Acidic residues" evidence="1">
    <location>
        <begin position="849"/>
        <end position="860"/>
    </location>
</feature>
<evidence type="ECO:0000313" key="3">
    <source>
        <dbReference type="EMBL" id="KAK7104058.1"/>
    </source>
</evidence>
<feature type="compositionally biased region" description="Low complexity" evidence="1">
    <location>
        <begin position="1306"/>
        <end position="1318"/>
    </location>
</feature>
<dbReference type="SUPFAM" id="SSF81383">
    <property type="entry name" value="F-box domain"/>
    <property type="match status" value="1"/>
</dbReference>
<reference evidence="3 4" key="1">
    <citation type="submission" date="2024-02" db="EMBL/GenBank/DDBJ databases">
        <title>Chromosome-scale genome assembly of the rough periwinkle Littorina saxatilis.</title>
        <authorList>
            <person name="De Jode A."/>
            <person name="Faria R."/>
            <person name="Formenti G."/>
            <person name="Sims Y."/>
            <person name="Smith T.P."/>
            <person name="Tracey A."/>
            <person name="Wood J.M.D."/>
            <person name="Zagrodzka Z.B."/>
            <person name="Johannesson K."/>
            <person name="Butlin R.K."/>
            <person name="Leder E.H."/>
        </authorList>
    </citation>
    <scope>NUCLEOTIDE SEQUENCE [LARGE SCALE GENOMIC DNA]</scope>
    <source>
        <strain evidence="3">Snail1</strain>
        <tissue evidence="3">Muscle</tissue>
    </source>
</reference>
<keyword evidence="4" id="KW-1185">Reference proteome</keyword>
<feature type="compositionally biased region" description="Acidic residues" evidence="1">
    <location>
        <begin position="912"/>
        <end position="923"/>
    </location>
</feature>
<feature type="region of interest" description="Disordered" evidence="1">
    <location>
        <begin position="849"/>
        <end position="889"/>
    </location>
</feature>
<evidence type="ECO:0000313" key="4">
    <source>
        <dbReference type="Proteomes" id="UP001374579"/>
    </source>
</evidence>
<dbReference type="InterPro" id="IPR036047">
    <property type="entry name" value="F-box-like_dom_sf"/>
</dbReference>
<evidence type="ECO:0000256" key="1">
    <source>
        <dbReference type="SAM" id="MobiDB-lite"/>
    </source>
</evidence>
<feature type="compositionally biased region" description="Basic and acidic residues" evidence="1">
    <location>
        <begin position="471"/>
        <end position="481"/>
    </location>
</feature>
<feature type="compositionally biased region" description="Polar residues" evidence="1">
    <location>
        <begin position="537"/>
        <end position="558"/>
    </location>
</feature>
<gene>
    <name evidence="3" type="ORF">V1264_018832</name>
</gene>
<feature type="region of interest" description="Disordered" evidence="1">
    <location>
        <begin position="910"/>
        <end position="994"/>
    </location>
</feature>
<feature type="compositionally biased region" description="Low complexity" evidence="1">
    <location>
        <begin position="348"/>
        <end position="358"/>
    </location>
</feature>
<feature type="compositionally biased region" description="Basic residues" evidence="1">
    <location>
        <begin position="336"/>
        <end position="345"/>
    </location>
</feature>
<dbReference type="InterPro" id="IPR001739">
    <property type="entry name" value="Methyl_CpG_DNA-bd"/>
</dbReference>
<dbReference type="InterPro" id="IPR032675">
    <property type="entry name" value="LRR_dom_sf"/>
</dbReference>
<protein>
    <recommendedName>
        <fullName evidence="2">MBD domain-containing protein</fullName>
    </recommendedName>
</protein>
<feature type="compositionally biased region" description="Acidic residues" evidence="1">
    <location>
        <begin position="126"/>
        <end position="136"/>
    </location>
</feature>